<accession>A0A081LB05</accession>
<dbReference type="InterPro" id="IPR029143">
    <property type="entry name" value="YrpD"/>
</dbReference>
<protein>
    <submittedName>
        <fullName evidence="2">Uncharacterized protein</fullName>
    </submittedName>
</protein>
<evidence type="ECO:0000313" key="3">
    <source>
        <dbReference type="Proteomes" id="UP000028091"/>
    </source>
</evidence>
<proteinExistence type="predicted"/>
<keyword evidence="3" id="KW-1185">Reference proteome</keyword>
<sequence>MKKLLITSAISSAILMGAIPVSIPGLSQTQEIEAAQLSKGIGGRTYINSNGSILVTKIQLPSTMSVSNGTAYIYSGFTGSKEADIGLQYSPTYNVWKPTMKVGTNNQETYIEGQSDFTYTKGFKPGSTVQMTIYKNLNGHTRATFWGTNNVGYTGRIITEIQNSNIGSVTKWKLLSTVAVTDDIYRKDIRANFSTRFTDITLDNRAVTPVIDTQDFTSIQVSGNTVNMQVLKTTN</sequence>
<organism evidence="2 3">
    <name type="scientific">Bacillus zhangzhouensis</name>
    <dbReference type="NCBI Taxonomy" id="1178540"/>
    <lineage>
        <taxon>Bacteria</taxon>
        <taxon>Bacillati</taxon>
        <taxon>Bacillota</taxon>
        <taxon>Bacilli</taxon>
        <taxon>Bacillales</taxon>
        <taxon>Bacillaceae</taxon>
        <taxon>Bacillus</taxon>
    </lineage>
</organism>
<gene>
    <name evidence="2" type="ORF">BA70_02570</name>
</gene>
<dbReference type="EMBL" id="JOTP01000010">
    <property type="protein sequence ID" value="KEP26431.1"/>
    <property type="molecule type" value="Genomic_DNA"/>
</dbReference>
<dbReference type="eggNOG" id="ENOG5032SKI">
    <property type="taxonomic scope" value="Bacteria"/>
</dbReference>
<dbReference type="InterPro" id="IPR038682">
    <property type="entry name" value="YrpD-like_sf"/>
</dbReference>
<dbReference type="Gene3D" id="2.60.120.1270">
    <property type="match status" value="1"/>
</dbReference>
<comment type="caution">
    <text evidence="2">The sequence shown here is derived from an EMBL/GenBank/DDBJ whole genome shotgun (WGS) entry which is preliminary data.</text>
</comment>
<feature type="chain" id="PRO_5039198462" evidence="1">
    <location>
        <begin position="18"/>
        <end position="235"/>
    </location>
</feature>
<name>A0A081LB05_9BACI</name>
<evidence type="ECO:0000256" key="1">
    <source>
        <dbReference type="SAM" id="SignalP"/>
    </source>
</evidence>
<dbReference type="AlphaFoldDB" id="A0A081LB05"/>
<dbReference type="CDD" id="cd13427">
    <property type="entry name" value="YncM_like"/>
    <property type="match status" value="1"/>
</dbReference>
<keyword evidence="1" id="KW-0732">Signal</keyword>
<reference evidence="2 3" key="1">
    <citation type="submission" date="2012-09" db="EMBL/GenBank/DDBJ databases">
        <title>Genome Sequence of Bacillus sp. DW5-4.</title>
        <authorList>
            <person name="Lai Q."/>
            <person name="Liu Y."/>
            <person name="Shao Z."/>
        </authorList>
    </citation>
    <scope>NUCLEOTIDE SEQUENCE [LARGE SCALE GENOMIC DNA]</scope>
    <source>
        <strain evidence="2 3">DW5-4</strain>
    </source>
</reference>
<dbReference type="Pfam" id="PF15493">
    <property type="entry name" value="YrpD"/>
    <property type="match status" value="1"/>
</dbReference>
<evidence type="ECO:0000313" key="2">
    <source>
        <dbReference type="EMBL" id="KEP26431.1"/>
    </source>
</evidence>
<feature type="signal peptide" evidence="1">
    <location>
        <begin position="1"/>
        <end position="17"/>
    </location>
</feature>
<dbReference type="RefSeq" id="WP_034321690.1">
    <property type="nucleotide sequence ID" value="NZ_JBCMYH010000002.1"/>
</dbReference>
<dbReference type="Proteomes" id="UP000028091">
    <property type="component" value="Unassembled WGS sequence"/>
</dbReference>